<dbReference type="EMBL" id="CAJNOB010000021">
    <property type="protein sequence ID" value="CAF0698570.1"/>
    <property type="molecule type" value="Genomic_DNA"/>
</dbReference>
<sequence>MVAAASSRKEFSLEENVYSNHPDWKRDWQAQAEKPVLCTGLKKTRPPAPSRPAKPRYSRMAARGLPLLPDGWGSPSQHLVVEGVRFAYG</sequence>
<organism evidence="1 2">
    <name type="scientific">Candidatus Methylacidithermus pantelleriae</name>
    <dbReference type="NCBI Taxonomy" id="2744239"/>
    <lineage>
        <taxon>Bacteria</taxon>
        <taxon>Pseudomonadati</taxon>
        <taxon>Verrucomicrobiota</taxon>
        <taxon>Methylacidiphilae</taxon>
        <taxon>Methylacidiphilales</taxon>
        <taxon>Methylacidiphilaceae</taxon>
        <taxon>Candidatus Methylacidithermus</taxon>
    </lineage>
</organism>
<protein>
    <submittedName>
        <fullName evidence="1">Uncharacterized protein</fullName>
    </submittedName>
</protein>
<evidence type="ECO:0000313" key="2">
    <source>
        <dbReference type="Proteomes" id="UP000663859"/>
    </source>
</evidence>
<comment type="caution">
    <text evidence="1">The sequence shown here is derived from an EMBL/GenBank/DDBJ whole genome shotgun (WGS) entry which is preliminary data.</text>
</comment>
<proteinExistence type="predicted"/>
<reference evidence="1" key="1">
    <citation type="submission" date="2021-02" db="EMBL/GenBank/DDBJ databases">
        <authorList>
            <person name="Cremers G."/>
            <person name="Picone N."/>
        </authorList>
    </citation>
    <scope>NUCLEOTIDE SEQUENCE</scope>
    <source>
        <strain evidence="1">PQ17</strain>
    </source>
</reference>
<dbReference type="Proteomes" id="UP000663859">
    <property type="component" value="Unassembled WGS sequence"/>
</dbReference>
<evidence type="ECO:0000313" key="1">
    <source>
        <dbReference type="EMBL" id="CAF0698570.1"/>
    </source>
</evidence>
<accession>A0A8J2BQA3</accession>
<keyword evidence="2" id="KW-1185">Reference proteome</keyword>
<dbReference type="AlphaFoldDB" id="A0A8J2BQA3"/>
<name>A0A8J2BQA3_9BACT</name>
<gene>
    <name evidence="1" type="ORF">MPNT_280029</name>
</gene>